<feature type="region of interest" description="Disordered" evidence="1">
    <location>
        <begin position="120"/>
        <end position="218"/>
    </location>
</feature>
<proteinExistence type="predicted"/>
<feature type="transmembrane region" description="Helical" evidence="2">
    <location>
        <begin position="12"/>
        <end position="30"/>
    </location>
</feature>
<feature type="compositionally biased region" description="Polar residues" evidence="1">
    <location>
        <begin position="174"/>
        <end position="184"/>
    </location>
</feature>
<sequence length="218" mass="22396">MSDQGHAKRFVVGFAVIGLILAGIIGVWTWQATSKGSASSSNVSVTDDDLAESSPTTSSAKDTPSTSPSRQPSVSRTRPTDESTKNNVAPLGADPYLPPNSWGGTETGLAQPTATLVADAIDPNGTDTTGPTGQTGPTTAKPTTPNFIPPLPTQVPALPENVPNPGHNLGGMGSSDQSAQTTTAADHPLLDIIPPRWRAEAQQAPTDTTTDAPNQPAR</sequence>
<dbReference type="EMBL" id="QXJK01000001">
    <property type="protein sequence ID" value="RIX36748.1"/>
    <property type="molecule type" value="Genomic_DNA"/>
</dbReference>
<dbReference type="RefSeq" id="WP_119664096.1">
    <property type="nucleotide sequence ID" value="NZ_JAQPSN010000001.1"/>
</dbReference>
<dbReference type="OrthoDB" id="4428211at2"/>
<evidence type="ECO:0000313" key="4">
    <source>
        <dbReference type="Proteomes" id="UP000285278"/>
    </source>
</evidence>
<keyword evidence="4" id="KW-1185">Reference proteome</keyword>
<evidence type="ECO:0000256" key="2">
    <source>
        <dbReference type="SAM" id="Phobius"/>
    </source>
</evidence>
<comment type="caution">
    <text evidence="3">The sequence shown here is derived from an EMBL/GenBank/DDBJ whole genome shotgun (WGS) entry which is preliminary data.</text>
</comment>
<reference evidence="3 4" key="1">
    <citation type="submission" date="2018-09" db="EMBL/GenBank/DDBJ databases">
        <title>Optimization and identification of Corynebacterium falsenii FN1-14 from fish paste.</title>
        <authorList>
            <person name="Daroonpunt R."/>
            <person name="Tanasupawat S."/>
        </authorList>
    </citation>
    <scope>NUCLEOTIDE SEQUENCE [LARGE SCALE GENOMIC DNA]</scope>
    <source>
        <strain evidence="3 4">FN1-14</strain>
    </source>
</reference>
<feature type="compositionally biased region" description="Low complexity" evidence="1">
    <location>
        <begin position="201"/>
        <end position="218"/>
    </location>
</feature>
<keyword evidence="2" id="KW-1133">Transmembrane helix</keyword>
<protein>
    <submittedName>
        <fullName evidence="3">Uncharacterized protein</fullName>
    </submittedName>
</protein>
<evidence type="ECO:0000256" key="1">
    <source>
        <dbReference type="SAM" id="MobiDB-lite"/>
    </source>
</evidence>
<keyword evidence="2" id="KW-0812">Transmembrane</keyword>
<accession>A0A418Q9S7</accession>
<evidence type="ECO:0000313" key="3">
    <source>
        <dbReference type="EMBL" id="RIX36748.1"/>
    </source>
</evidence>
<feature type="compositionally biased region" description="Polar residues" evidence="1">
    <location>
        <begin position="53"/>
        <end position="77"/>
    </location>
</feature>
<gene>
    <name evidence="3" type="ORF">D3M95_00625</name>
</gene>
<dbReference type="AlphaFoldDB" id="A0A418Q9S7"/>
<feature type="compositionally biased region" description="Low complexity" evidence="1">
    <location>
        <begin position="125"/>
        <end position="145"/>
    </location>
</feature>
<keyword evidence="2" id="KW-0472">Membrane</keyword>
<name>A0A418Q9S7_9CORY</name>
<feature type="region of interest" description="Disordered" evidence="1">
    <location>
        <begin position="36"/>
        <end position="108"/>
    </location>
</feature>
<organism evidence="3 4">
    <name type="scientific">Corynebacterium falsenii</name>
    <dbReference type="NCBI Taxonomy" id="108486"/>
    <lineage>
        <taxon>Bacteria</taxon>
        <taxon>Bacillati</taxon>
        <taxon>Actinomycetota</taxon>
        <taxon>Actinomycetes</taxon>
        <taxon>Mycobacteriales</taxon>
        <taxon>Corynebacteriaceae</taxon>
        <taxon>Corynebacterium</taxon>
    </lineage>
</organism>
<dbReference type="Proteomes" id="UP000285278">
    <property type="component" value="Unassembled WGS sequence"/>
</dbReference>